<keyword evidence="2" id="KW-1185">Reference proteome</keyword>
<comment type="caution">
    <text evidence="1">The sequence shown here is derived from an EMBL/GenBank/DDBJ whole genome shotgun (WGS) entry which is preliminary data.</text>
</comment>
<protein>
    <submittedName>
        <fullName evidence="1">Uncharacterized protein</fullName>
    </submittedName>
</protein>
<evidence type="ECO:0000313" key="2">
    <source>
        <dbReference type="Proteomes" id="UP000499080"/>
    </source>
</evidence>
<dbReference type="EMBL" id="BGPR01011282">
    <property type="protein sequence ID" value="GBN50515.1"/>
    <property type="molecule type" value="Genomic_DNA"/>
</dbReference>
<sequence length="180" mass="20740">MLEKVQSPRLTLAHLLLPHTGDFRVYFQHDLAPSRGPNLGSGFVFALPSQRGVKRPSGHSNLISNYSEFQHFRFCTPNFIRFPHRRKVFPSRVPKIAERNSGECPDSQRLFWTSVCSVQNRMFYVKFTRLHMSGLSMKAGLRYVSSTTTFFYVKFTLLHMPGLPMKAGLRYVASTTTRFM</sequence>
<reference evidence="1 2" key="1">
    <citation type="journal article" date="2019" name="Sci. Rep.">
        <title>Orb-weaving spider Araneus ventricosus genome elucidates the spidroin gene catalogue.</title>
        <authorList>
            <person name="Kono N."/>
            <person name="Nakamura H."/>
            <person name="Ohtoshi R."/>
            <person name="Moran D.A.P."/>
            <person name="Shinohara A."/>
            <person name="Yoshida Y."/>
            <person name="Fujiwara M."/>
            <person name="Mori M."/>
            <person name="Tomita M."/>
            <person name="Arakawa K."/>
        </authorList>
    </citation>
    <scope>NUCLEOTIDE SEQUENCE [LARGE SCALE GENOMIC DNA]</scope>
</reference>
<name>A0A4Y2PEY4_ARAVE</name>
<dbReference type="AlphaFoldDB" id="A0A4Y2PEY4"/>
<dbReference type="Proteomes" id="UP000499080">
    <property type="component" value="Unassembled WGS sequence"/>
</dbReference>
<gene>
    <name evidence="1" type="ORF">AVEN_15788_1</name>
</gene>
<proteinExistence type="predicted"/>
<organism evidence="1 2">
    <name type="scientific">Araneus ventricosus</name>
    <name type="common">Orbweaver spider</name>
    <name type="synonym">Epeira ventricosa</name>
    <dbReference type="NCBI Taxonomy" id="182803"/>
    <lineage>
        <taxon>Eukaryota</taxon>
        <taxon>Metazoa</taxon>
        <taxon>Ecdysozoa</taxon>
        <taxon>Arthropoda</taxon>
        <taxon>Chelicerata</taxon>
        <taxon>Arachnida</taxon>
        <taxon>Araneae</taxon>
        <taxon>Araneomorphae</taxon>
        <taxon>Entelegynae</taxon>
        <taxon>Araneoidea</taxon>
        <taxon>Araneidae</taxon>
        <taxon>Araneus</taxon>
    </lineage>
</organism>
<evidence type="ECO:0000313" key="1">
    <source>
        <dbReference type="EMBL" id="GBN50515.1"/>
    </source>
</evidence>
<accession>A0A4Y2PEY4</accession>